<dbReference type="PIRSF" id="PIRSF001084">
    <property type="entry name" value="B-galactosidase"/>
    <property type="match status" value="1"/>
</dbReference>
<dbReference type="Gene3D" id="2.60.40.1180">
    <property type="entry name" value="Golgi alpha-mannosidase II"/>
    <property type="match status" value="1"/>
</dbReference>
<dbReference type="PATRIC" id="fig|742734.4.peg.3468"/>
<dbReference type="EMBL" id="ADLK01000024">
    <property type="protein sequence ID" value="KMW18328.1"/>
    <property type="molecule type" value="Genomic_DNA"/>
</dbReference>
<dbReference type="Pfam" id="PF02449">
    <property type="entry name" value="Glyco_hydro_42"/>
    <property type="match status" value="1"/>
</dbReference>
<organism evidence="14 15">
    <name type="scientific">[Clostridium] citroniae WAL-19142</name>
    <dbReference type="NCBI Taxonomy" id="742734"/>
    <lineage>
        <taxon>Bacteria</taxon>
        <taxon>Bacillati</taxon>
        <taxon>Bacillota</taxon>
        <taxon>Clostridia</taxon>
        <taxon>Lachnospirales</taxon>
        <taxon>Lachnospiraceae</taxon>
        <taxon>Enterocloster</taxon>
    </lineage>
</organism>
<feature type="binding site" evidence="10">
    <location>
        <position position="316"/>
    </location>
    <ligand>
        <name>substrate</name>
    </ligand>
</feature>
<sequence>MSYFNEITLGVCYYPEHWKEELWPEDLRRMRDAGITMIRIGEFAWNKFENQEGVFDFSFFDRFLDVVRTTDIKVIFCTPTATPPAWLTLKYPEVLAVDLDGRKQYHGARRHYNYNSPIYRDKTRIITEQLARHYGEHKCIIGWQIDNELNCVTNEFYSESDHEAFRTFLQERYGTLEQLNSAWGTVFWNQTYTEWEQVYLPRHTQRDTCNPHLRLDAVRFFSESCISYCRLQYEILKQYLPDHVFVTTNGLFGHVDYNRMVNEALDFITYDSYPEFGLMEGADHLKDRRWSMNLARARGTVKGFGIMEQQSGPGGWYNFRVAPSAKPGQIRLWTFQSIANGADFVSYFRWRTCSFGTEIYWHGILGYDNLDNRRLEEIRNLSKDIKKISGMAGSRYQAKAAILYDYDNEWDGETDVWHGPLRRYSHLGLFQALQEEHIPFDYVTVTPEMDVHTLQQYEVVFAPHMTIVNPALVQVIREYVEGGGKFITGARTGYKDMNGRCPMEIMPIRMTDLFGIHILDFTAVMPDSTDQYAQMDGQKIYMPLFHDILTPVDEACVIVATYCSGYYQGSPAIVRKRTGAGEAYYFGAAFDCKTVKTLLRSAGVSSGLSCWASVPEWCETAVREGDRGACLFILNYEDKWTEIQLRRTMKNVLTGNEESGTIKLEPFGVLVYEI</sequence>
<dbReference type="GeneID" id="93162229"/>
<evidence type="ECO:0000256" key="8">
    <source>
        <dbReference type="PIRNR" id="PIRNR001084"/>
    </source>
</evidence>
<dbReference type="PANTHER" id="PTHR36447:SF2">
    <property type="entry name" value="BETA-GALACTOSIDASE YESZ"/>
    <property type="match status" value="1"/>
</dbReference>
<evidence type="ECO:0000259" key="12">
    <source>
        <dbReference type="Pfam" id="PF08532"/>
    </source>
</evidence>
<dbReference type="Gene3D" id="3.40.50.880">
    <property type="match status" value="1"/>
</dbReference>
<evidence type="ECO:0000259" key="13">
    <source>
        <dbReference type="Pfam" id="PF08533"/>
    </source>
</evidence>
<evidence type="ECO:0000256" key="3">
    <source>
        <dbReference type="ARBA" id="ARBA00012756"/>
    </source>
</evidence>
<feature type="domain" description="Beta-galactosidase trimerisation" evidence="12">
    <location>
        <begin position="398"/>
        <end position="603"/>
    </location>
</feature>
<accession>A0A0J9BZS1</accession>
<keyword evidence="7 8" id="KW-0326">Glycosidase</keyword>
<proteinExistence type="inferred from homology"/>
<dbReference type="SUPFAM" id="SSF52317">
    <property type="entry name" value="Class I glutamine amidotransferase-like"/>
    <property type="match status" value="1"/>
</dbReference>
<evidence type="ECO:0000256" key="1">
    <source>
        <dbReference type="ARBA" id="ARBA00001412"/>
    </source>
</evidence>
<evidence type="ECO:0000313" key="15">
    <source>
        <dbReference type="Proteomes" id="UP000037392"/>
    </source>
</evidence>
<feature type="active site" description="Nucleophile" evidence="9">
    <location>
        <position position="308"/>
    </location>
</feature>
<dbReference type="EC" id="3.2.1.23" evidence="3 8"/>
<dbReference type="PANTHER" id="PTHR36447">
    <property type="entry name" value="BETA-GALACTOSIDASE GANA"/>
    <property type="match status" value="1"/>
</dbReference>
<dbReference type="Pfam" id="PF08532">
    <property type="entry name" value="Glyco_hydro_42M"/>
    <property type="match status" value="1"/>
</dbReference>
<dbReference type="InterPro" id="IPR029062">
    <property type="entry name" value="Class_I_gatase-like"/>
</dbReference>
<name>A0A0J9BZS1_9FIRM</name>
<evidence type="ECO:0000256" key="4">
    <source>
        <dbReference type="ARBA" id="ARBA00022723"/>
    </source>
</evidence>
<dbReference type="InterPro" id="IPR003476">
    <property type="entry name" value="Glyco_hydro_42"/>
</dbReference>
<evidence type="ECO:0000256" key="7">
    <source>
        <dbReference type="ARBA" id="ARBA00023295"/>
    </source>
</evidence>
<comment type="similarity">
    <text evidence="2 8">Belongs to the glycosyl hydrolase 42 family.</text>
</comment>
<dbReference type="GO" id="GO:0046872">
    <property type="term" value="F:metal ion binding"/>
    <property type="evidence" value="ECO:0007669"/>
    <property type="project" value="UniProtKB-KW"/>
</dbReference>
<evidence type="ECO:0000256" key="6">
    <source>
        <dbReference type="ARBA" id="ARBA00022833"/>
    </source>
</evidence>
<dbReference type="InterPro" id="IPR017853">
    <property type="entry name" value="GH"/>
</dbReference>
<dbReference type="SUPFAM" id="SSF51445">
    <property type="entry name" value="(Trans)glycosidases"/>
    <property type="match status" value="1"/>
</dbReference>
<dbReference type="Pfam" id="PF08533">
    <property type="entry name" value="Glyco_hydro_42C"/>
    <property type="match status" value="1"/>
</dbReference>
<feature type="binding site" evidence="10">
    <location>
        <position position="147"/>
    </location>
    <ligand>
        <name>substrate</name>
    </ligand>
</feature>
<dbReference type="RefSeq" id="WP_048930204.1">
    <property type="nucleotide sequence ID" value="NZ_KQ235879.1"/>
</dbReference>
<dbReference type="Gene3D" id="3.20.20.80">
    <property type="entry name" value="Glycosidases"/>
    <property type="match status" value="1"/>
</dbReference>
<evidence type="ECO:0000256" key="5">
    <source>
        <dbReference type="ARBA" id="ARBA00022801"/>
    </source>
</evidence>
<dbReference type="Proteomes" id="UP000037392">
    <property type="component" value="Unassembled WGS sequence"/>
</dbReference>
<comment type="catalytic activity">
    <reaction evidence="1 8">
        <text>Hydrolysis of terminal non-reducing beta-D-galactose residues in beta-D-galactosides.</text>
        <dbReference type="EC" id="3.2.1.23"/>
    </reaction>
</comment>
<reference evidence="14 15" key="1">
    <citation type="submission" date="2011-04" db="EMBL/GenBank/DDBJ databases">
        <title>The Genome Sequence of Clostridium citroniae WAL-19142.</title>
        <authorList>
            <consortium name="The Broad Institute Genome Sequencing Platform"/>
            <person name="Earl A."/>
            <person name="Ward D."/>
            <person name="Feldgarden M."/>
            <person name="Gevers D."/>
            <person name="Warren Y.A."/>
            <person name="Tyrrell K.L."/>
            <person name="Citron D.M."/>
            <person name="Goldstein E.J."/>
            <person name="Daigneault M."/>
            <person name="Allen-Vercoe E."/>
            <person name="Young S.K."/>
            <person name="Zeng Q."/>
            <person name="Gargeya S."/>
            <person name="Fitzgerald M."/>
            <person name="Haas B."/>
            <person name="Abouelleil A."/>
            <person name="Alvarado L."/>
            <person name="Arachchi H.M."/>
            <person name="Berlin A."/>
            <person name="Brown A."/>
            <person name="Chapman S.B."/>
            <person name="Chen Z."/>
            <person name="Dunbar C."/>
            <person name="Freedman E."/>
            <person name="Gearin G."/>
            <person name="Gellesch M."/>
            <person name="Goldberg J."/>
            <person name="Griggs A."/>
            <person name="Gujja S."/>
            <person name="Heilman E.R."/>
            <person name="Heiman D."/>
            <person name="Howarth C."/>
            <person name="Larson L."/>
            <person name="Lui A."/>
            <person name="MacDonald P.J."/>
            <person name="Mehta T."/>
            <person name="Montmayeur A."/>
            <person name="Murphy C."/>
            <person name="Neiman D."/>
            <person name="Pearson M."/>
            <person name="Priest M."/>
            <person name="Roberts A."/>
            <person name="Saif S."/>
            <person name="Shea T."/>
            <person name="Shenoy N."/>
            <person name="Sisk P."/>
            <person name="Stolte C."/>
            <person name="Sykes S."/>
            <person name="White J."/>
            <person name="Yandava C."/>
            <person name="Wortman J."/>
            <person name="Nusbaum C."/>
            <person name="Birren B."/>
        </authorList>
    </citation>
    <scope>NUCLEOTIDE SEQUENCE [LARGE SCALE GENOMIC DNA]</scope>
    <source>
        <strain evidence="14 15">WAL-19142</strain>
    </source>
</reference>
<keyword evidence="5 8" id="KW-0378">Hydrolase</keyword>
<gene>
    <name evidence="14" type="ORF">HMPREF9470_03238</name>
</gene>
<evidence type="ECO:0000259" key="11">
    <source>
        <dbReference type="Pfam" id="PF02449"/>
    </source>
</evidence>
<protein>
    <recommendedName>
        <fullName evidence="3 8">Beta-galactosidase</fullName>
        <shortName evidence="8">Beta-gal</shortName>
        <ecNumber evidence="3 8">3.2.1.23</ecNumber>
    </recommendedName>
</protein>
<feature type="active site" description="Proton donor" evidence="9">
    <location>
        <position position="148"/>
    </location>
</feature>
<dbReference type="GO" id="GO:0009341">
    <property type="term" value="C:beta-galactosidase complex"/>
    <property type="evidence" value="ECO:0007669"/>
    <property type="project" value="InterPro"/>
</dbReference>
<evidence type="ECO:0000256" key="9">
    <source>
        <dbReference type="PIRSR" id="PIRSR001084-1"/>
    </source>
</evidence>
<dbReference type="CDD" id="cd03143">
    <property type="entry name" value="A4_beta-galactosidase_middle_domain"/>
    <property type="match status" value="1"/>
</dbReference>
<dbReference type="InterPro" id="IPR013780">
    <property type="entry name" value="Glyco_hydro_b"/>
</dbReference>
<evidence type="ECO:0000313" key="14">
    <source>
        <dbReference type="EMBL" id="KMW18328.1"/>
    </source>
</evidence>
<feature type="domain" description="Beta-galactosidase C-terminal" evidence="13">
    <location>
        <begin position="619"/>
        <end position="672"/>
    </location>
</feature>
<keyword evidence="6" id="KW-0862">Zinc</keyword>
<dbReference type="InterPro" id="IPR013739">
    <property type="entry name" value="Beta_galactosidase_C"/>
</dbReference>
<comment type="caution">
    <text evidence="14">The sequence shown here is derived from an EMBL/GenBank/DDBJ whole genome shotgun (WGS) entry which is preliminary data.</text>
</comment>
<evidence type="ECO:0000256" key="10">
    <source>
        <dbReference type="PIRSR" id="PIRSR001084-2"/>
    </source>
</evidence>
<dbReference type="AlphaFoldDB" id="A0A0J9BZS1"/>
<keyword evidence="4" id="KW-0479">Metal-binding</keyword>
<dbReference type="GO" id="GO:0004565">
    <property type="term" value="F:beta-galactosidase activity"/>
    <property type="evidence" value="ECO:0007669"/>
    <property type="project" value="UniProtKB-EC"/>
</dbReference>
<dbReference type="GO" id="GO:0006012">
    <property type="term" value="P:galactose metabolic process"/>
    <property type="evidence" value="ECO:0007669"/>
    <property type="project" value="InterPro"/>
</dbReference>
<dbReference type="InterPro" id="IPR013529">
    <property type="entry name" value="Glyco_hydro_42_N"/>
</dbReference>
<feature type="domain" description="Glycoside hydrolase family 42 N-terminal" evidence="11">
    <location>
        <begin position="12"/>
        <end position="388"/>
    </location>
</feature>
<evidence type="ECO:0000256" key="2">
    <source>
        <dbReference type="ARBA" id="ARBA00005940"/>
    </source>
</evidence>
<dbReference type="InterPro" id="IPR013738">
    <property type="entry name" value="Beta_galactosidase_Trimer"/>
</dbReference>
<dbReference type="OrthoDB" id="9800974at2"/>
<feature type="binding site" evidence="10">
    <location>
        <position position="109"/>
    </location>
    <ligand>
        <name>substrate</name>
    </ligand>
</feature>